<dbReference type="EMBL" id="JBJURJ010000024">
    <property type="protein sequence ID" value="MFM9332013.1"/>
    <property type="molecule type" value="Genomic_DNA"/>
</dbReference>
<reference evidence="1" key="1">
    <citation type="submission" date="2024-12" db="EMBL/GenBank/DDBJ databases">
        <authorList>
            <person name="Wu N."/>
        </authorList>
    </citation>
    <scope>NUCLEOTIDE SEQUENCE</scope>
    <source>
        <strain evidence="1">P15</strain>
    </source>
</reference>
<evidence type="ECO:0000313" key="1">
    <source>
        <dbReference type="EMBL" id="MFM9332013.1"/>
    </source>
</evidence>
<dbReference type="Proteomes" id="UP001631969">
    <property type="component" value="Unassembled WGS sequence"/>
</dbReference>
<comment type="caution">
    <text evidence="1">The sequence shown here is derived from an EMBL/GenBank/DDBJ whole genome shotgun (WGS) entry which is preliminary data.</text>
</comment>
<evidence type="ECO:0000313" key="2">
    <source>
        <dbReference type="Proteomes" id="UP001631969"/>
    </source>
</evidence>
<accession>A0ACC7P4W2</accession>
<gene>
    <name evidence="1" type="ORF">ACI1P1_27315</name>
</gene>
<keyword evidence="2" id="KW-1185">Reference proteome</keyword>
<organism evidence="1 2">
    <name type="scientific">Paenibacillus mesotrionivorans</name>
    <dbReference type="NCBI Taxonomy" id="3160968"/>
    <lineage>
        <taxon>Bacteria</taxon>
        <taxon>Bacillati</taxon>
        <taxon>Bacillota</taxon>
        <taxon>Bacilli</taxon>
        <taxon>Bacillales</taxon>
        <taxon>Paenibacillaceae</taxon>
        <taxon>Paenibacillus</taxon>
    </lineage>
</organism>
<proteinExistence type="predicted"/>
<protein>
    <submittedName>
        <fullName evidence="1">Uncharacterized protein</fullName>
    </submittedName>
</protein>
<name>A0ACC7P4W2_9BACL</name>
<sequence>MDKAFLFLHLVASIGMGFYLLLPFLVGRLAGPAAQSQVGYAGLLASANRIGMYLLVVQLLTGGYLLQTADYSVLWMVLIVLAFLAVAAFTGMMAKPLKRYKEAVQQGQNGKAEYGKIRLFSSLAGVCFLIIIFLMKFPELFV</sequence>